<dbReference type="Gene3D" id="1.10.260.40">
    <property type="entry name" value="lambda repressor-like DNA-binding domains"/>
    <property type="match status" value="1"/>
</dbReference>
<proteinExistence type="predicted"/>
<keyword evidence="1" id="KW-0175">Coiled coil</keyword>
<dbReference type="RefSeq" id="WP_032655712.1">
    <property type="nucleotide sequence ID" value="NZ_AP022508.1"/>
</dbReference>
<gene>
    <name evidence="4" type="ORF">C1167_10145</name>
    <name evidence="3" type="ORF">SAMEA2273372_04286</name>
</gene>
<evidence type="ECO:0000259" key="2">
    <source>
        <dbReference type="Pfam" id="PF13744"/>
    </source>
</evidence>
<sequence length="112" mass="12612">MGRRVDTKIRHVTASETNIFAELGFEESEAKQLHESAEKEVEQLLAIKRQLMQEISSWIAENKLRQTDAAARLNVSRPRVSDVVNLKTSKFTLDTLIMMLCKLGKPVSVTVG</sequence>
<reference evidence="4 6" key="2">
    <citation type="submission" date="2018-01" db="EMBL/GenBank/DDBJ databases">
        <title>Multi-drug resistant Enterobacter species isolated from the International Space Station and comparative genomic analyses with human pathogenic strains.</title>
        <authorList>
            <person name="Singh N.K."/>
            <person name="Bezdan D."/>
            <person name="McIntyre A."/>
            <person name="Sielaff A.C."/>
            <person name="Wheeler K."/>
            <person name="Mason C."/>
            <person name="Venkateswaran K."/>
        </authorList>
    </citation>
    <scope>NUCLEOTIDE SEQUENCE [LARGE SCALE GENOMIC DNA]</scope>
    <source>
        <strain evidence="4 6">IF2SW-P2</strain>
    </source>
</reference>
<organism evidence="3 5">
    <name type="scientific">Enterobacter bugandensis</name>
    <dbReference type="NCBI Taxonomy" id="881260"/>
    <lineage>
        <taxon>Bacteria</taxon>
        <taxon>Pseudomonadati</taxon>
        <taxon>Pseudomonadota</taxon>
        <taxon>Gammaproteobacteria</taxon>
        <taxon>Enterobacterales</taxon>
        <taxon>Enterobacteriaceae</taxon>
        <taxon>Enterobacter</taxon>
    </lineage>
</organism>
<dbReference type="InterPro" id="IPR010982">
    <property type="entry name" value="Lambda_DNA-bd_dom_sf"/>
</dbReference>
<dbReference type="Proteomes" id="UP000076063">
    <property type="component" value="Unassembled WGS sequence"/>
</dbReference>
<reference evidence="3 5" key="1">
    <citation type="submission" date="2016-03" db="EMBL/GenBank/DDBJ databases">
        <authorList>
            <consortium name="Pathogen Informatics"/>
        </authorList>
    </citation>
    <scope>NUCLEOTIDE SEQUENCE [LARGE SCALE GENOMIC DNA]</scope>
    <source>
        <strain evidence="5">e1527</strain>
        <strain evidence="3">E1527</strain>
    </source>
</reference>
<accession>A0A431SSB8</accession>
<evidence type="ECO:0000313" key="3">
    <source>
        <dbReference type="EMBL" id="CZY12221.1"/>
    </source>
</evidence>
<dbReference type="OrthoDB" id="8526848at2"/>
<keyword evidence="6" id="KW-1185">Reference proteome</keyword>
<protein>
    <submittedName>
        <fullName evidence="3">Cytoplasmic protein</fullName>
    </submittedName>
    <submittedName>
        <fullName evidence="4">Transcriptional regulator</fullName>
    </submittedName>
</protein>
<dbReference type="EMBL" id="POUR01000001">
    <property type="protein sequence ID" value="PNF68286.1"/>
    <property type="molecule type" value="Genomic_DNA"/>
</dbReference>
<dbReference type="AlphaFoldDB" id="A0A431SSB8"/>
<name>A0A431SSB8_9ENTR</name>
<feature type="coiled-coil region" evidence="1">
    <location>
        <begin position="27"/>
        <end position="54"/>
    </location>
</feature>
<dbReference type="EMBL" id="FJZI01000016">
    <property type="protein sequence ID" value="CZY12221.1"/>
    <property type="molecule type" value="Genomic_DNA"/>
</dbReference>
<evidence type="ECO:0000313" key="6">
    <source>
        <dbReference type="Proteomes" id="UP000236063"/>
    </source>
</evidence>
<evidence type="ECO:0000313" key="4">
    <source>
        <dbReference type="EMBL" id="PNF68286.1"/>
    </source>
</evidence>
<feature type="domain" description="HigA2-like helix-turn-helix" evidence="2">
    <location>
        <begin position="39"/>
        <end position="111"/>
    </location>
</feature>
<evidence type="ECO:0000256" key="1">
    <source>
        <dbReference type="SAM" id="Coils"/>
    </source>
</evidence>
<dbReference type="GO" id="GO:0003677">
    <property type="term" value="F:DNA binding"/>
    <property type="evidence" value="ECO:0007669"/>
    <property type="project" value="InterPro"/>
</dbReference>
<evidence type="ECO:0000313" key="5">
    <source>
        <dbReference type="Proteomes" id="UP000076063"/>
    </source>
</evidence>
<comment type="caution">
    <text evidence="3">The sequence shown here is derived from an EMBL/GenBank/DDBJ whole genome shotgun (WGS) entry which is preliminary data.</text>
</comment>
<dbReference type="Pfam" id="PF13744">
    <property type="entry name" value="HTH_37"/>
    <property type="match status" value="1"/>
</dbReference>
<dbReference type="InterPro" id="IPR039554">
    <property type="entry name" value="HigA2-like_HTH"/>
</dbReference>
<dbReference type="SUPFAM" id="SSF47413">
    <property type="entry name" value="lambda repressor-like DNA-binding domains"/>
    <property type="match status" value="1"/>
</dbReference>
<dbReference type="Proteomes" id="UP000236063">
    <property type="component" value="Unassembled WGS sequence"/>
</dbReference>